<reference evidence="1" key="1">
    <citation type="submission" date="2020-09" db="EMBL/GenBank/DDBJ databases">
        <title>Genome-Enabled Discovery of Anthraquinone Biosynthesis in Senna tora.</title>
        <authorList>
            <person name="Kang S.-H."/>
            <person name="Pandey R.P."/>
            <person name="Lee C.-M."/>
            <person name="Sim J.-S."/>
            <person name="Jeong J.-T."/>
            <person name="Choi B.-S."/>
            <person name="Jung M."/>
            <person name="Ginzburg D."/>
            <person name="Zhao K."/>
            <person name="Won S.Y."/>
            <person name="Oh T.-J."/>
            <person name="Yu Y."/>
            <person name="Kim N.-H."/>
            <person name="Lee O.R."/>
            <person name="Lee T.-H."/>
            <person name="Bashyal P."/>
            <person name="Kim T.-S."/>
            <person name="Lee W.-H."/>
            <person name="Kawkins C."/>
            <person name="Kim C.-K."/>
            <person name="Kim J.S."/>
            <person name="Ahn B.O."/>
            <person name="Rhee S.Y."/>
            <person name="Sohng J.K."/>
        </authorList>
    </citation>
    <scope>NUCLEOTIDE SEQUENCE</scope>
    <source>
        <tissue evidence="1">Leaf</tissue>
    </source>
</reference>
<evidence type="ECO:0000313" key="2">
    <source>
        <dbReference type="Proteomes" id="UP000634136"/>
    </source>
</evidence>
<sequence length="82" mass="9160">MNEKVETEIGQKTQDLKGKSKCLGTNENYTCRHTSKSRKVKIQRGLPCAPAECKIRHYSESPLPPLPYGAASRMWGRLGIAN</sequence>
<dbReference type="Proteomes" id="UP000634136">
    <property type="component" value="Unassembled WGS sequence"/>
</dbReference>
<evidence type="ECO:0000313" key="1">
    <source>
        <dbReference type="EMBL" id="KAF7819715.1"/>
    </source>
</evidence>
<dbReference type="EMBL" id="JAAIUW010000008">
    <property type="protein sequence ID" value="KAF7819715.1"/>
    <property type="molecule type" value="Genomic_DNA"/>
</dbReference>
<accession>A0A834TEW8</accession>
<dbReference type="AlphaFoldDB" id="A0A834TEW8"/>
<name>A0A834TEW8_9FABA</name>
<comment type="caution">
    <text evidence="1">The sequence shown here is derived from an EMBL/GenBank/DDBJ whole genome shotgun (WGS) entry which is preliminary data.</text>
</comment>
<gene>
    <name evidence="1" type="ORF">G2W53_025170</name>
</gene>
<protein>
    <submittedName>
        <fullName evidence="1">Uncharacterized protein</fullName>
    </submittedName>
</protein>
<organism evidence="1 2">
    <name type="scientific">Senna tora</name>
    <dbReference type="NCBI Taxonomy" id="362788"/>
    <lineage>
        <taxon>Eukaryota</taxon>
        <taxon>Viridiplantae</taxon>
        <taxon>Streptophyta</taxon>
        <taxon>Embryophyta</taxon>
        <taxon>Tracheophyta</taxon>
        <taxon>Spermatophyta</taxon>
        <taxon>Magnoliopsida</taxon>
        <taxon>eudicotyledons</taxon>
        <taxon>Gunneridae</taxon>
        <taxon>Pentapetalae</taxon>
        <taxon>rosids</taxon>
        <taxon>fabids</taxon>
        <taxon>Fabales</taxon>
        <taxon>Fabaceae</taxon>
        <taxon>Caesalpinioideae</taxon>
        <taxon>Cassia clade</taxon>
        <taxon>Senna</taxon>
    </lineage>
</organism>
<proteinExistence type="predicted"/>
<keyword evidence="2" id="KW-1185">Reference proteome</keyword>